<keyword evidence="1" id="KW-0732">Signal</keyword>
<feature type="signal peptide" evidence="1">
    <location>
        <begin position="1"/>
        <end position="23"/>
    </location>
</feature>
<gene>
    <name evidence="2" type="ORF">ATC1_13630</name>
</gene>
<accession>A0A0S7BQF5</accession>
<organism evidence="2">
    <name type="scientific">Flexilinea flocculi</name>
    <dbReference type="NCBI Taxonomy" id="1678840"/>
    <lineage>
        <taxon>Bacteria</taxon>
        <taxon>Bacillati</taxon>
        <taxon>Chloroflexota</taxon>
        <taxon>Anaerolineae</taxon>
        <taxon>Anaerolineales</taxon>
        <taxon>Anaerolineaceae</taxon>
        <taxon>Flexilinea</taxon>
    </lineage>
</organism>
<dbReference type="AlphaFoldDB" id="A0A0S7BQF5"/>
<reference evidence="2" key="1">
    <citation type="journal article" date="2015" name="Genome Announc.">
        <title>Draft Genome Sequence of Anaerolineae Strain TC1, a Novel Isolate from a Methanogenic Wastewater Treatment System.</title>
        <authorList>
            <person name="Matsuura N."/>
            <person name="Tourlousse D.M."/>
            <person name="Sun L."/>
            <person name="Toyonaga M."/>
            <person name="Kuroda K."/>
            <person name="Ohashi A."/>
            <person name="Cruz R."/>
            <person name="Yamaguchi T."/>
            <person name="Sekiguchi Y."/>
        </authorList>
    </citation>
    <scope>NUCLEOTIDE SEQUENCE [LARGE SCALE GENOMIC DNA]</scope>
    <source>
        <strain evidence="2">TC1</strain>
    </source>
</reference>
<sequence>MQFRRWTILGVILLMLFAGFVSAQGQGFEETFDKDFWDRGWEKRVIAGNPDGFFYNLGKKRLSFNLPGLETNALVINPKVTAADIKVEATFENIHSTVASYSVICRASEDGWYEFRIYVAGPEGGSYKVFKYDSYLKEQFKTPYVILHPGMDRFFTNDIKLGLNKKNKIGLICEGESIRIFINDKEQFPVKYAGITDSDFTEGGIGFGVQSYSEGIVDVDIIKFTAEKPTE</sequence>
<evidence type="ECO:0000256" key="1">
    <source>
        <dbReference type="SAM" id="SignalP"/>
    </source>
</evidence>
<feature type="chain" id="PRO_5006633080" description="DUF1080 domain-containing protein" evidence="1">
    <location>
        <begin position="24"/>
        <end position="231"/>
    </location>
</feature>
<dbReference type="EMBL" id="DF968181">
    <property type="protein sequence ID" value="GAP40651.1"/>
    <property type="molecule type" value="Genomic_DNA"/>
</dbReference>
<protein>
    <recommendedName>
        <fullName evidence="4">DUF1080 domain-containing protein</fullName>
    </recommendedName>
</protein>
<evidence type="ECO:0008006" key="4">
    <source>
        <dbReference type="Google" id="ProtNLM"/>
    </source>
</evidence>
<dbReference type="OrthoDB" id="163281at2"/>
<dbReference type="Gene3D" id="2.60.120.560">
    <property type="entry name" value="Exo-inulinase, domain 1"/>
    <property type="match status" value="1"/>
</dbReference>
<keyword evidence="3" id="KW-1185">Reference proteome</keyword>
<name>A0A0S7BQF5_9CHLR</name>
<evidence type="ECO:0000313" key="2">
    <source>
        <dbReference type="EMBL" id="GAP40651.1"/>
    </source>
</evidence>
<evidence type="ECO:0000313" key="3">
    <source>
        <dbReference type="Proteomes" id="UP000053370"/>
    </source>
</evidence>
<dbReference type="RefSeq" id="WP_062280269.1">
    <property type="nucleotide sequence ID" value="NZ_DF968181.1"/>
</dbReference>
<proteinExistence type="predicted"/>
<dbReference type="Proteomes" id="UP000053370">
    <property type="component" value="Unassembled WGS sequence"/>
</dbReference>